<dbReference type="GO" id="GO:0098552">
    <property type="term" value="C:side of membrane"/>
    <property type="evidence" value="ECO:0007669"/>
    <property type="project" value="UniProtKB-KW"/>
</dbReference>
<name>A0A1V0FXU5_9TRYP</name>
<evidence type="ECO:0000256" key="6">
    <source>
        <dbReference type="ARBA" id="ARBA00023136"/>
    </source>
</evidence>
<keyword evidence="5 11" id="KW-0732">Signal</keyword>
<protein>
    <submittedName>
        <fullName evidence="14">Variant surface glycoprotein</fullName>
    </submittedName>
</protein>
<evidence type="ECO:0000313" key="14">
    <source>
        <dbReference type="EMBL" id="ARB50570.1"/>
    </source>
</evidence>
<feature type="compositionally biased region" description="Basic and acidic residues" evidence="10">
    <location>
        <begin position="457"/>
        <end position="466"/>
    </location>
</feature>
<dbReference type="GO" id="GO:0005886">
    <property type="term" value="C:plasma membrane"/>
    <property type="evidence" value="ECO:0007669"/>
    <property type="project" value="UniProtKB-SubCell"/>
</dbReference>
<evidence type="ECO:0000256" key="8">
    <source>
        <dbReference type="ARBA" id="ARBA00023288"/>
    </source>
</evidence>
<feature type="coiled-coil region" evidence="9">
    <location>
        <begin position="350"/>
        <end position="377"/>
    </location>
</feature>
<evidence type="ECO:0000256" key="5">
    <source>
        <dbReference type="ARBA" id="ARBA00022729"/>
    </source>
</evidence>
<evidence type="ECO:0000256" key="10">
    <source>
        <dbReference type="SAM" id="MobiDB-lite"/>
    </source>
</evidence>
<evidence type="ECO:0000256" key="1">
    <source>
        <dbReference type="ARBA" id="ARBA00002523"/>
    </source>
</evidence>
<keyword evidence="9" id="KW-0175">Coiled coil</keyword>
<feature type="domain" description="Trypanosome variant surface glycoprotein C-terminal" evidence="12">
    <location>
        <begin position="409"/>
        <end position="507"/>
    </location>
</feature>
<evidence type="ECO:0000256" key="3">
    <source>
        <dbReference type="ARBA" id="ARBA00022475"/>
    </source>
</evidence>
<dbReference type="VEuPathDB" id="TriTrypDB:Tb927.9.17910"/>
<keyword evidence="8" id="KW-0449">Lipoprotein</keyword>
<dbReference type="AlphaFoldDB" id="A0A1V0FXU5"/>
<evidence type="ECO:0000256" key="4">
    <source>
        <dbReference type="ARBA" id="ARBA00022622"/>
    </source>
</evidence>
<dbReference type="VEuPathDB" id="TriTrypDB:Tb427_000567800"/>
<comment type="function">
    <text evidence="1">VSG forms a coat on the surface of the parasite. The trypanosome evades the immune response of the host by expressing a series of antigenically distinct VSGs from an estimated 1000 VSG genes.</text>
</comment>
<evidence type="ECO:0000256" key="9">
    <source>
        <dbReference type="SAM" id="Coils"/>
    </source>
</evidence>
<dbReference type="VEuPathDB" id="TriTrypDB:Tb1125.Tb11.v5.0974"/>
<organism evidence="14">
    <name type="scientific">Trypanosoma brucei</name>
    <dbReference type="NCBI Taxonomy" id="5691"/>
    <lineage>
        <taxon>Eukaryota</taxon>
        <taxon>Discoba</taxon>
        <taxon>Euglenozoa</taxon>
        <taxon>Kinetoplastea</taxon>
        <taxon>Metakinetoplastina</taxon>
        <taxon>Trypanosomatida</taxon>
        <taxon>Trypanosomatidae</taxon>
        <taxon>Trypanosoma</taxon>
    </lineage>
</organism>
<dbReference type="Pfam" id="PF10659">
    <property type="entry name" value="Trypan_glycop_C"/>
    <property type="match status" value="1"/>
</dbReference>
<accession>A0A1V0FXU5</accession>
<evidence type="ECO:0000256" key="2">
    <source>
        <dbReference type="ARBA" id="ARBA00004609"/>
    </source>
</evidence>
<evidence type="ECO:0000259" key="12">
    <source>
        <dbReference type="Pfam" id="PF10659"/>
    </source>
</evidence>
<comment type="subcellular location">
    <subcellularLocation>
        <location evidence="2">Cell membrane</location>
        <topology evidence="2">Lipid-anchor</topology>
        <topology evidence="2">GPI-anchor</topology>
    </subcellularLocation>
</comment>
<reference evidence="14" key="1">
    <citation type="submission" date="2016-12" db="EMBL/GenBank/DDBJ databases">
        <title>Extending the VSGnome of Trypanosoma brucei strain TREU927.</title>
        <authorList>
            <person name="Cross G.A."/>
        </authorList>
    </citation>
    <scope>NUCLEOTIDE SEQUENCE</scope>
    <source>
        <strain evidence="14">Tb927.99.187</strain>
    </source>
</reference>
<evidence type="ECO:0000259" key="13">
    <source>
        <dbReference type="Pfam" id="PF13206"/>
    </source>
</evidence>
<dbReference type="InterPro" id="IPR025932">
    <property type="entry name" value="Trypano_VSG_B_N_dom"/>
</dbReference>
<evidence type="ECO:0000256" key="11">
    <source>
        <dbReference type="SAM" id="SignalP"/>
    </source>
</evidence>
<sequence length="510" mass="54038">MAQATAAAVLLAFLLANRQAEGSMADGGNKAEYAAICSFIRMAGRKLDLPEIPPLDDATYKYIIDLNFTLSPETWKQKFYADPQRKKVHEDAAAAKLDAASAAKYWTTWHAAATGFGDGKENTKVKAALETISSARGRKLAAAKIAELAETALNIKQMYPQLSKEAEKYRKANPPPDIAVALFGIPTAKADTVTGANAFGADVNTNPRATVCDTSAGQPRAKSATAFLTCLCGHLNANGVTNYECTKAAKPSADWTDTTTDHTDTDIQKIVSSCGSGGTTAITTDELTAALHHVRQLITIVSATGYLGTYIQTGCDGSSGNGVCVKLSGVTTVDTATQKGKTWLATFSEARNIMTEIQKTQQEADQINKQLKHTATLAEAALKYAEAAAETTQQAPPATTGAAQGKTECDKHKTNTTCTEKGCKWDSKEKSEGDFCKPKDGEGQTKTAGAGGDEAAGEQKKEGKCKGKLEDACKKDTGCKWDGETCKDSSFLDNKKFALIPAAFVGFVAF</sequence>
<feature type="signal peptide" evidence="11">
    <location>
        <begin position="1"/>
        <end position="22"/>
    </location>
</feature>
<feature type="region of interest" description="Disordered" evidence="10">
    <location>
        <begin position="426"/>
        <end position="466"/>
    </location>
</feature>
<proteinExistence type="predicted"/>
<feature type="chain" id="PRO_5012391912" evidence="11">
    <location>
        <begin position="23"/>
        <end position="510"/>
    </location>
</feature>
<keyword evidence="3" id="KW-1003">Cell membrane</keyword>
<dbReference type="Pfam" id="PF13206">
    <property type="entry name" value="VSG_B"/>
    <property type="match status" value="1"/>
</dbReference>
<dbReference type="EMBL" id="KY404319">
    <property type="protein sequence ID" value="ARB50570.1"/>
    <property type="molecule type" value="Genomic_DNA"/>
</dbReference>
<keyword evidence="6" id="KW-0472">Membrane</keyword>
<evidence type="ECO:0000256" key="7">
    <source>
        <dbReference type="ARBA" id="ARBA00023180"/>
    </source>
</evidence>
<keyword evidence="7" id="KW-0325">Glycoprotein</keyword>
<dbReference type="Gene3D" id="3.30.1680.40">
    <property type="match status" value="1"/>
</dbReference>
<dbReference type="InterPro" id="IPR019609">
    <property type="entry name" value="Variant_surf_glycoprt_trypan_C"/>
</dbReference>
<keyword evidence="4" id="KW-0336">GPI-anchor</keyword>
<feature type="compositionally biased region" description="Basic and acidic residues" evidence="10">
    <location>
        <begin position="426"/>
        <end position="443"/>
    </location>
</feature>
<feature type="domain" description="Trypanosome variant surface glycoprotein B-type N-terminal" evidence="13">
    <location>
        <begin position="12"/>
        <end position="372"/>
    </location>
</feature>